<dbReference type="PaxDb" id="79929-MTBMA_c08870"/>
<sequence length="587" mass="69078">MLKKGFDRYSTFGLREEWLIDYLIYGEDWIKSESNLGPIQRKAVINWLLDANLLSSKDLSQDLLEIYFLNPDFTFFVLWINLYYGSPIVNFFCDFIQFNVKVTKKEVLNLVLENGNLGRKSAMNSVSALFNLFRHSRLRKLVSIEMKGNYVRHIIRKTVNVESYMVGYSLYKLAEYLETSRISFEELYDKGCPGGPYKLFGISKKNLINHLKILEELKIISNFNEDFVELKELESKNILKFYLKSLKNHEKIKLRKYETEIKEKLIKNMYKRPSAILRNKTEFKNLFKNSTNRDVNLILLDFKNITLIEKQLQNFKFNNQNINIVLFLSINKEDVILLNDKAKKLFNYKNLVSIVPCEHFKEFELFLNNKTRGFTLKNEEYHEKADQIVSLWIIDMLHSGFFWHINGESGYCNKLLHISKMINNDFSRRIFPLGPENITNIRKNRNLWKNGNYPKISEIFLLSENLNEFKSKTKKGIISYLSYLLRDSNGNWIVDDDLRFMENIYHPVKTMIEVAVERVSKRGAINEKDLIFLAKPPYGLKGDMIGHAIVSFILRTLKGYLLINGKVVSDDELKKFKKKIIDAWDSS</sequence>
<evidence type="ECO:0000313" key="1">
    <source>
        <dbReference type="EMBL" id="ADL58482.1"/>
    </source>
</evidence>
<reference evidence="1 2" key="2">
    <citation type="journal article" date="2010" name="J. Bacteriol.">
        <title>Complete genome sequence of Methanothermobacter marburgensis, a methanoarchaeon model organism.</title>
        <authorList>
            <person name="Liesegang H."/>
            <person name="Kaster A.K."/>
            <person name="Wiezer A."/>
            <person name="Goenrich M."/>
            <person name="Wollherr A."/>
            <person name="Seedorf H."/>
            <person name="Gottschalk G."/>
            <person name="Thauer R.K."/>
        </authorList>
    </citation>
    <scope>NUCLEOTIDE SEQUENCE [LARGE SCALE GENOMIC DNA]</scope>
    <source>
        <strain evidence="2">ATCC BAA-927 / DSM 2133 / JCM 14651 / NBRC 100331 / OCM 82 / Marburg</strain>
    </source>
</reference>
<dbReference type="HOGENOM" id="CLU_467440_0_0_2"/>
<dbReference type="EMBL" id="CP001710">
    <property type="protein sequence ID" value="ADL58482.1"/>
    <property type="molecule type" value="Genomic_DNA"/>
</dbReference>
<protein>
    <submittedName>
        <fullName evidence="1">Uncharacterized protein</fullName>
    </submittedName>
</protein>
<dbReference type="Proteomes" id="UP000000345">
    <property type="component" value="Chromosome"/>
</dbReference>
<gene>
    <name evidence="1" type="ordered locus">MTBMA_c08870</name>
</gene>
<dbReference type="AlphaFoldDB" id="D9PW84"/>
<dbReference type="GeneID" id="9704595"/>
<evidence type="ECO:0000313" key="2">
    <source>
        <dbReference type="Proteomes" id="UP000000345"/>
    </source>
</evidence>
<keyword evidence="2" id="KW-1185">Reference proteome</keyword>
<organism evidence="1 2">
    <name type="scientific">Methanothermobacter marburgensis (strain ATCC BAA-927 / DSM 2133 / JCM 14651 / NBRC 100331 / OCM 82 / Marburg)</name>
    <name type="common">Methanobacterium thermoautotrophicum</name>
    <dbReference type="NCBI Taxonomy" id="79929"/>
    <lineage>
        <taxon>Archaea</taxon>
        <taxon>Methanobacteriati</taxon>
        <taxon>Methanobacteriota</taxon>
        <taxon>Methanomada group</taxon>
        <taxon>Methanobacteria</taxon>
        <taxon>Methanobacteriales</taxon>
        <taxon>Methanobacteriaceae</taxon>
        <taxon>Methanothermobacter</taxon>
    </lineage>
</organism>
<accession>D9PW84</accession>
<dbReference type="RefSeq" id="WP_013295706.1">
    <property type="nucleotide sequence ID" value="NC_014408.1"/>
</dbReference>
<proteinExistence type="predicted"/>
<dbReference type="KEGG" id="mmg:MTBMA_c08870"/>
<dbReference type="STRING" id="79929.MTBMA_c08870"/>
<name>D9PW84_METTM</name>
<reference key="1">
    <citation type="submission" date="2009-08" db="EMBL/GenBank/DDBJ databases">
        <title>The genome sequence of Methanothermobacter marburgensis.</title>
        <authorList>
            <person name="Kaster A."/>
            <person name="Seedorf H."/>
            <person name="Goenrich M."/>
            <person name="Wiezer A."/>
            <person name="Liesegang H."/>
            <person name="Thauer R."/>
            <person name="Gottschalk G."/>
        </authorList>
    </citation>
    <scope>NUCLEOTIDE SEQUENCE</scope>
    <source>
        <strain>Marburg</strain>
    </source>
</reference>
<dbReference type="GeneID" id="77399663"/>
<dbReference type="OrthoDB" id="5817at2157"/>